<evidence type="ECO:0000256" key="1">
    <source>
        <dbReference type="ARBA" id="ARBA00022729"/>
    </source>
</evidence>
<dbReference type="Gene3D" id="3.15.10.30">
    <property type="entry name" value="Haemolymph juvenile hormone binding protein"/>
    <property type="match status" value="1"/>
</dbReference>
<dbReference type="PANTHER" id="PTHR11008:SF15">
    <property type="entry name" value="CIRCADIAN CLOCK-CONTROLLED PROTEIN"/>
    <property type="match status" value="1"/>
</dbReference>
<gene>
    <name evidence="4" type="ORF">ABEB36_013256</name>
</gene>
<keyword evidence="5" id="KW-1185">Reference proteome</keyword>
<reference evidence="4 5" key="1">
    <citation type="submission" date="2024-05" db="EMBL/GenBank/DDBJ databases">
        <title>Genetic variation in Jamaican populations of the coffee berry borer (Hypothenemus hampei).</title>
        <authorList>
            <person name="Errbii M."/>
            <person name="Myrie A."/>
        </authorList>
    </citation>
    <scope>NUCLEOTIDE SEQUENCE [LARGE SCALE GENOMIC DNA]</scope>
    <source>
        <strain evidence="4">JA-Hopewell-2020-01-JO</strain>
        <tissue evidence="4">Whole body</tissue>
    </source>
</reference>
<dbReference type="AlphaFoldDB" id="A0ABD1E7P4"/>
<evidence type="ECO:0000313" key="5">
    <source>
        <dbReference type="Proteomes" id="UP001566132"/>
    </source>
</evidence>
<evidence type="ECO:0000256" key="2">
    <source>
        <dbReference type="ARBA" id="ARBA00023108"/>
    </source>
</evidence>
<dbReference type="InterPro" id="IPR010562">
    <property type="entry name" value="Haemolymph_juvenile_hormone-bd"/>
</dbReference>
<dbReference type="PANTHER" id="PTHR11008">
    <property type="entry name" value="PROTEIN TAKEOUT-LIKE PROTEIN"/>
    <property type="match status" value="1"/>
</dbReference>
<proteinExistence type="inferred from homology"/>
<keyword evidence="1" id="KW-0732">Signal</keyword>
<sequence length="234" mass="26949">MPTKKRAKHFAKCKLDTPAFEDCVKDRLNELRPYFKLGLPEYGVDPFDPFYAQEIHQKRSGPFFSYKLILRNVTEAGWTQSQITRFTMDSPGNQIHVTQVFPDKRLNGIYEVDAIIFGQKVKNSGSWNLALFDYIQTLTISRKPQKDLTGKFMKRPPIKVACRIQTCKQLELHIGNLAGGRTIIENTLDWVINNAWQPGFVVLAPLINDLVGTAFSEIFNTDFQYFPFESVFHH</sequence>
<comment type="similarity">
    <text evidence="3">Belongs to the TO family.</text>
</comment>
<dbReference type="FunFam" id="3.15.10.30:FF:000001">
    <property type="entry name" value="Takeout-like protein 1"/>
    <property type="match status" value="1"/>
</dbReference>
<dbReference type="Pfam" id="PF06585">
    <property type="entry name" value="JHBP"/>
    <property type="match status" value="1"/>
</dbReference>
<dbReference type="EMBL" id="JBDJPC010000010">
    <property type="protein sequence ID" value="KAL1490588.1"/>
    <property type="molecule type" value="Genomic_DNA"/>
</dbReference>
<dbReference type="Proteomes" id="UP001566132">
    <property type="component" value="Unassembled WGS sequence"/>
</dbReference>
<dbReference type="SMART" id="SM00700">
    <property type="entry name" value="JHBP"/>
    <property type="match status" value="1"/>
</dbReference>
<organism evidence="4 5">
    <name type="scientific">Hypothenemus hampei</name>
    <name type="common">Coffee berry borer</name>
    <dbReference type="NCBI Taxonomy" id="57062"/>
    <lineage>
        <taxon>Eukaryota</taxon>
        <taxon>Metazoa</taxon>
        <taxon>Ecdysozoa</taxon>
        <taxon>Arthropoda</taxon>
        <taxon>Hexapoda</taxon>
        <taxon>Insecta</taxon>
        <taxon>Pterygota</taxon>
        <taxon>Neoptera</taxon>
        <taxon>Endopterygota</taxon>
        <taxon>Coleoptera</taxon>
        <taxon>Polyphaga</taxon>
        <taxon>Cucujiformia</taxon>
        <taxon>Curculionidae</taxon>
        <taxon>Scolytinae</taxon>
        <taxon>Hypothenemus</taxon>
    </lineage>
</organism>
<dbReference type="GO" id="GO:0007623">
    <property type="term" value="P:circadian rhythm"/>
    <property type="evidence" value="ECO:0007669"/>
    <property type="project" value="UniProtKB-ARBA"/>
</dbReference>
<keyword evidence="2" id="KW-0090">Biological rhythms</keyword>
<evidence type="ECO:0000256" key="3">
    <source>
        <dbReference type="ARBA" id="ARBA00060902"/>
    </source>
</evidence>
<evidence type="ECO:0000313" key="4">
    <source>
        <dbReference type="EMBL" id="KAL1490588.1"/>
    </source>
</evidence>
<protein>
    <submittedName>
        <fullName evidence="4">Uncharacterized protein</fullName>
    </submittedName>
</protein>
<name>A0ABD1E7P4_HYPHA</name>
<accession>A0ABD1E7P4</accession>
<dbReference type="InterPro" id="IPR038606">
    <property type="entry name" value="To_sf"/>
</dbReference>
<comment type="caution">
    <text evidence="4">The sequence shown here is derived from an EMBL/GenBank/DDBJ whole genome shotgun (WGS) entry which is preliminary data.</text>
</comment>